<protein>
    <submittedName>
        <fullName evidence="4">Uncharacterized protein</fullName>
    </submittedName>
</protein>
<dbReference type="InterPro" id="IPR015943">
    <property type="entry name" value="WD40/YVTN_repeat-like_dom_sf"/>
</dbReference>
<evidence type="ECO:0000256" key="3">
    <source>
        <dbReference type="PROSITE-ProRule" id="PRU00221"/>
    </source>
</evidence>
<sequence>MEIPSDRNLSQKSASLKLFEMPSLLFKPENQSDSSLYNDKNKIKSFKEKLGWNPSENLDLLKDYFNLHYYFSNQVINKFALKKDYFNLHYYFSNQVINKFALTENNQILVSLSNHYYIYVYLLTEGKVIGILKFKYFISDFILIENSNEVLYYTATEVNLWNYKSDIVTKILDENSNQISIISVSSNNKKFAVGYDDGSIYLIEYKNNHLKVVFSYHKNKIYALTFSENNKNLISADGSINENPECKIGIWDIKNETLLVILIGHPFPIYTLKTDKTNKYLLSVSHDHTIRLWNLEQALLCHNSSEIIVNQKYKEFEYKSNALERLYSIKSKYRLKKLYAVDQIYYSEEWQMYGKSILSQFKDKFEVSRVFFPPDWFLIKSSKLEVFYENANVMVFNSKNASIEIYNIPNLHKQRVVCLSEIKIPKTICFISNEKLAVMDNNIFLYLINLTNQEENFYYLIGSSFSLYNFRIAKKKYLISLFSDINARIHTVSVVDLNTLRFLGHYFGDSQFISDAEISKNGQFLLLNTQSNVVKIINLEIQTIIGKINNDEYALKHFGFTSDSYYIATYQNISEKIIKTIVNDEENKETLLNIGCDFKGILLSFYEVENCKSLLIRKIINENSKIEIVKIRNKIYFSRPKERICNLCDTDEKNFNIKNGKIWACSKKKKYGVFPQNQLYSVFRLVESEICSFCDS</sequence>
<proteinExistence type="predicted"/>
<dbReference type="SMART" id="SM00320">
    <property type="entry name" value="WD40"/>
    <property type="match status" value="4"/>
</dbReference>
<dbReference type="PANTHER" id="PTHR44019:SF8">
    <property type="entry name" value="POC1 CENTRIOLAR PROTEIN HOMOLOG"/>
    <property type="match status" value="1"/>
</dbReference>
<evidence type="ECO:0000313" key="4">
    <source>
        <dbReference type="EMBL" id="OMJ70685.1"/>
    </source>
</evidence>
<comment type="caution">
    <text evidence="4">The sequence shown here is derived from an EMBL/GenBank/DDBJ whole genome shotgun (WGS) entry which is preliminary data.</text>
</comment>
<dbReference type="SUPFAM" id="SSF50998">
    <property type="entry name" value="Quinoprotein alcohol dehydrogenase-like"/>
    <property type="match status" value="1"/>
</dbReference>
<keyword evidence="1 3" id="KW-0853">WD repeat</keyword>
<evidence type="ECO:0000256" key="2">
    <source>
        <dbReference type="ARBA" id="ARBA00022737"/>
    </source>
</evidence>
<dbReference type="PROSITE" id="PS50082">
    <property type="entry name" value="WD_REPEATS_2"/>
    <property type="match status" value="1"/>
</dbReference>
<dbReference type="Proteomes" id="UP000187209">
    <property type="component" value="Unassembled WGS sequence"/>
</dbReference>
<dbReference type="InterPro" id="IPR001680">
    <property type="entry name" value="WD40_rpt"/>
</dbReference>
<reference evidence="4 5" key="1">
    <citation type="submission" date="2016-11" db="EMBL/GenBank/DDBJ databases">
        <title>The macronuclear genome of Stentor coeruleus: a giant cell with tiny introns.</title>
        <authorList>
            <person name="Slabodnick M."/>
            <person name="Ruby J.G."/>
            <person name="Reiff S.B."/>
            <person name="Swart E.C."/>
            <person name="Gosai S."/>
            <person name="Prabakaran S."/>
            <person name="Witkowska E."/>
            <person name="Larue G.E."/>
            <person name="Fisher S."/>
            <person name="Freeman R.M."/>
            <person name="Gunawardena J."/>
            <person name="Chu W."/>
            <person name="Stover N.A."/>
            <person name="Gregory B.D."/>
            <person name="Nowacki M."/>
            <person name="Derisi J."/>
            <person name="Roy S.W."/>
            <person name="Marshall W.F."/>
            <person name="Sood P."/>
        </authorList>
    </citation>
    <scope>NUCLEOTIDE SEQUENCE [LARGE SCALE GENOMIC DNA]</scope>
    <source>
        <strain evidence="4">WM001</strain>
    </source>
</reference>
<dbReference type="InterPro" id="IPR050505">
    <property type="entry name" value="WDR55/POC1"/>
</dbReference>
<dbReference type="InterPro" id="IPR019775">
    <property type="entry name" value="WD40_repeat_CS"/>
</dbReference>
<dbReference type="PANTHER" id="PTHR44019">
    <property type="entry name" value="WD REPEAT-CONTAINING PROTEIN 55"/>
    <property type="match status" value="1"/>
</dbReference>
<dbReference type="EMBL" id="MPUH01001062">
    <property type="protein sequence ID" value="OMJ70685.1"/>
    <property type="molecule type" value="Genomic_DNA"/>
</dbReference>
<evidence type="ECO:0000256" key="1">
    <source>
        <dbReference type="ARBA" id="ARBA00022574"/>
    </source>
</evidence>
<dbReference type="SUPFAM" id="SSF69304">
    <property type="entry name" value="Tricorn protease N-terminal domain"/>
    <property type="match status" value="1"/>
</dbReference>
<accession>A0A1R2B1W8</accession>
<dbReference type="Pfam" id="PF00400">
    <property type="entry name" value="WD40"/>
    <property type="match status" value="1"/>
</dbReference>
<keyword evidence="5" id="KW-1185">Reference proteome</keyword>
<dbReference type="PROSITE" id="PS50294">
    <property type="entry name" value="WD_REPEATS_REGION"/>
    <property type="match status" value="1"/>
</dbReference>
<feature type="repeat" description="WD" evidence="3">
    <location>
        <begin position="262"/>
        <end position="296"/>
    </location>
</feature>
<evidence type="ECO:0000313" key="5">
    <source>
        <dbReference type="Proteomes" id="UP000187209"/>
    </source>
</evidence>
<keyword evidence="2" id="KW-0677">Repeat</keyword>
<dbReference type="InterPro" id="IPR011047">
    <property type="entry name" value="Quinoprotein_ADH-like_sf"/>
</dbReference>
<dbReference type="PROSITE" id="PS00678">
    <property type="entry name" value="WD_REPEATS_1"/>
    <property type="match status" value="1"/>
</dbReference>
<dbReference type="Gene3D" id="2.130.10.10">
    <property type="entry name" value="YVTN repeat-like/Quinoprotein amine dehydrogenase"/>
    <property type="match status" value="2"/>
</dbReference>
<gene>
    <name evidence="4" type="ORF">SteCoe_31273</name>
</gene>
<name>A0A1R2B1W8_9CILI</name>
<dbReference type="AlphaFoldDB" id="A0A1R2B1W8"/>
<organism evidence="4 5">
    <name type="scientific">Stentor coeruleus</name>
    <dbReference type="NCBI Taxonomy" id="5963"/>
    <lineage>
        <taxon>Eukaryota</taxon>
        <taxon>Sar</taxon>
        <taxon>Alveolata</taxon>
        <taxon>Ciliophora</taxon>
        <taxon>Postciliodesmatophora</taxon>
        <taxon>Heterotrichea</taxon>
        <taxon>Heterotrichida</taxon>
        <taxon>Stentoridae</taxon>
        <taxon>Stentor</taxon>
    </lineage>
</organism>